<dbReference type="Proteomes" id="UP000887458">
    <property type="component" value="Unassembled WGS sequence"/>
</dbReference>
<dbReference type="EMBL" id="NJHN03000047">
    <property type="protein sequence ID" value="KAH9420883.1"/>
    <property type="molecule type" value="Genomic_DNA"/>
</dbReference>
<organism evidence="1 2">
    <name type="scientific">Dermatophagoides pteronyssinus</name>
    <name type="common">European house dust mite</name>
    <dbReference type="NCBI Taxonomy" id="6956"/>
    <lineage>
        <taxon>Eukaryota</taxon>
        <taxon>Metazoa</taxon>
        <taxon>Ecdysozoa</taxon>
        <taxon>Arthropoda</taxon>
        <taxon>Chelicerata</taxon>
        <taxon>Arachnida</taxon>
        <taxon>Acari</taxon>
        <taxon>Acariformes</taxon>
        <taxon>Sarcoptiformes</taxon>
        <taxon>Astigmata</taxon>
        <taxon>Psoroptidia</taxon>
        <taxon>Analgoidea</taxon>
        <taxon>Pyroglyphidae</taxon>
        <taxon>Dermatophagoidinae</taxon>
        <taxon>Dermatophagoides</taxon>
    </lineage>
</organism>
<accession>A0ABQ8JEA1</accession>
<proteinExistence type="predicted"/>
<reference evidence="1 2" key="1">
    <citation type="journal article" date="2018" name="J. Allergy Clin. Immunol.">
        <title>High-quality assembly of Dermatophagoides pteronyssinus genome and transcriptome reveals a wide range of novel allergens.</title>
        <authorList>
            <person name="Liu X.Y."/>
            <person name="Yang K.Y."/>
            <person name="Wang M.Q."/>
            <person name="Kwok J.S."/>
            <person name="Zeng X."/>
            <person name="Yang Z."/>
            <person name="Xiao X.J."/>
            <person name="Lau C.P."/>
            <person name="Li Y."/>
            <person name="Huang Z.M."/>
            <person name="Ba J.G."/>
            <person name="Yim A.K."/>
            <person name="Ouyang C.Y."/>
            <person name="Ngai S.M."/>
            <person name="Chan T.F."/>
            <person name="Leung E.L."/>
            <person name="Liu L."/>
            <person name="Liu Z.G."/>
            <person name="Tsui S.K."/>
        </authorList>
    </citation>
    <scope>NUCLEOTIDE SEQUENCE [LARGE SCALE GENOMIC DNA]</scope>
    <source>
        <strain evidence="1">Derp</strain>
    </source>
</reference>
<keyword evidence="2" id="KW-1185">Reference proteome</keyword>
<gene>
    <name evidence="1" type="ORF">DERP_001317</name>
</gene>
<comment type="caution">
    <text evidence="1">The sequence shown here is derived from an EMBL/GenBank/DDBJ whole genome shotgun (WGS) entry which is preliminary data.</text>
</comment>
<protein>
    <submittedName>
        <fullName evidence="1">Uncharacterized protein</fullName>
    </submittedName>
</protein>
<reference evidence="1 2" key="2">
    <citation type="journal article" date="2022" name="Mol. Biol. Evol.">
        <title>Comparative Genomics Reveals Insights into the Divergent Evolution of Astigmatic Mites and Household Pest Adaptations.</title>
        <authorList>
            <person name="Xiong Q."/>
            <person name="Wan A.T."/>
            <person name="Liu X."/>
            <person name="Fung C.S."/>
            <person name="Xiao X."/>
            <person name="Malainual N."/>
            <person name="Hou J."/>
            <person name="Wang L."/>
            <person name="Wang M."/>
            <person name="Yang K.Y."/>
            <person name="Cui Y."/>
            <person name="Leung E.L."/>
            <person name="Nong W."/>
            <person name="Shin S.K."/>
            <person name="Au S.W."/>
            <person name="Jeong K.Y."/>
            <person name="Chew F.T."/>
            <person name="Hui J.H."/>
            <person name="Leung T.F."/>
            <person name="Tungtrongchitr A."/>
            <person name="Zhong N."/>
            <person name="Liu Z."/>
            <person name="Tsui S.K."/>
        </authorList>
    </citation>
    <scope>NUCLEOTIDE SEQUENCE [LARGE SCALE GENOMIC DNA]</scope>
    <source>
        <strain evidence="1">Derp</strain>
    </source>
</reference>
<evidence type="ECO:0000313" key="2">
    <source>
        <dbReference type="Proteomes" id="UP000887458"/>
    </source>
</evidence>
<evidence type="ECO:0000313" key="1">
    <source>
        <dbReference type="EMBL" id="KAH9420883.1"/>
    </source>
</evidence>
<name>A0ABQ8JEA1_DERPT</name>
<sequence length="127" mass="13619">MIIQLEILILKFPPTGGEVERSKVRNRYKVNKLDNKLNSNSKCVREVNDVVVVDDVADDGCNDGGGGIDADAYDAAECEKLLCNGECEFIDTAAAAAANGYAPANDEDVRFCCKPTPPPPMPKPSCV</sequence>